<feature type="signal peptide" evidence="2">
    <location>
        <begin position="1"/>
        <end position="18"/>
    </location>
</feature>
<protein>
    <submittedName>
        <fullName evidence="4">Excalibur calcium-binding domain-containing protein</fullName>
    </submittedName>
</protein>
<evidence type="ECO:0000256" key="1">
    <source>
        <dbReference type="SAM" id="MobiDB-lite"/>
    </source>
</evidence>
<organism evidence="4 5">
    <name type="scientific">Cellulomonas humilata</name>
    <dbReference type="NCBI Taxonomy" id="144055"/>
    <lineage>
        <taxon>Bacteria</taxon>
        <taxon>Bacillati</taxon>
        <taxon>Actinomycetota</taxon>
        <taxon>Actinomycetes</taxon>
        <taxon>Micrococcales</taxon>
        <taxon>Cellulomonadaceae</taxon>
        <taxon>Cellulomonas</taxon>
    </lineage>
</organism>
<evidence type="ECO:0000256" key="2">
    <source>
        <dbReference type="SAM" id="SignalP"/>
    </source>
</evidence>
<dbReference type="AlphaFoldDB" id="A0A7Y5ZX63"/>
<keyword evidence="2" id="KW-0732">Signal</keyword>
<dbReference type="EMBL" id="JABMCI010000035">
    <property type="protein sequence ID" value="NUU15808.1"/>
    <property type="molecule type" value="Genomic_DNA"/>
</dbReference>
<dbReference type="InterPro" id="IPR008613">
    <property type="entry name" value="Excalibur_Ca-bd_domain"/>
</dbReference>
<evidence type="ECO:0000313" key="5">
    <source>
        <dbReference type="Proteomes" id="UP000565724"/>
    </source>
</evidence>
<reference evidence="4 5" key="1">
    <citation type="submission" date="2020-05" db="EMBL/GenBank/DDBJ databases">
        <title>Genome Sequencing of Type Strains.</title>
        <authorList>
            <person name="Lemaire J.F."/>
            <person name="Inderbitzin P."/>
            <person name="Gregorio O.A."/>
            <person name="Collins S.B."/>
            <person name="Wespe N."/>
            <person name="Knight-Connoni V."/>
        </authorList>
    </citation>
    <scope>NUCLEOTIDE SEQUENCE [LARGE SCALE GENOMIC DNA]</scope>
    <source>
        <strain evidence="4 5">ATCC 25174</strain>
    </source>
</reference>
<dbReference type="Proteomes" id="UP000565724">
    <property type="component" value="Unassembled WGS sequence"/>
</dbReference>
<evidence type="ECO:0000313" key="4">
    <source>
        <dbReference type="EMBL" id="NUU15808.1"/>
    </source>
</evidence>
<comment type="caution">
    <text evidence="4">The sequence shown here is derived from an EMBL/GenBank/DDBJ whole genome shotgun (WGS) entry which is preliminary data.</text>
</comment>
<dbReference type="SMART" id="SM00894">
    <property type="entry name" value="Excalibur"/>
    <property type="match status" value="1"/>
</dbReference>
<gene>
    <name evidence="4" type="ORF">HP550_00900</name>
</gene>
<sequence length="120" mass="12401">MRTRAASLALAVCAVLLAGCEESPVDEPTPAPVVEETVAAPEPIQTQPAEAEPVPVVELPAEAPAAEEPAPVVPPVPAADPQFGTCKEAVAAGYGNYSQGVDPEYDWYQDRDGDGVVCES</sequence>
<evidence type="ECO:0000259" key="3">
    <source>
        <dbReference type="SMART" id="SM00894"/>
    </source>
</evidence>
<keyword evidence="5" id="KW-1185">Reference proteome</keyword>
<dbReference type="Pfam" id="PF05901">
    <property type="entry name" value="Excalibur"/>
    <property type="match status" value="1"/>
</dbReference>
<feature type="domain" description="Excalibur calcium-binding" evidence="3">
    <location>
        <begin position="82"/>
        <end position="119"/>
    </location>
</feature>
<feature type="region of interest" description="Disordered" evidence="1">
    <location>
        <begin position="101"/>
        <end position="120"/>
    </location>
</feature>
<name>A0A7Y5ZX63_9CELL</name>
<dbReference type="PROSITE" id="PS51257">
    <property type="entry name" value="PROKAR_LIPOPROTEIN"/>
    <property type="match status" value="1"/>
</dbReference>
<feature type="chain" id="PRO_5039276926" evidence="2">
    <location>
        <begin position="19"/>
        <end position="120"/>
    </location>
</feature>
<accession>A0A7Y5ZX63</accession>
<proteinExistence type="predicted"/>